<accession>A0A2I0ALC6</accession>
<protein>
    <recommendedName>
        <fullName evidence="7">2-(3-amino-3-carboxypropyl)histidine synthase subunit 2</fullName>
    </recommendedName>
</protein>
<keyword evidence="4 7" id="KW-0479">Metal-binding</keyword>
<dbReference type="GO" id="GO:0090560">
    <property type="term" value="F:2-(3-amino-3-carboxypropyl)histidine synthase activity"/>
    <property type="evidence" value="ECO:0007669"/>
    <property type="project" value="InterPro"/>
</dbReference>
<sequence>MDLLSNYEISRTADFIRSRSFTRVALQFPDDLLRDSTKVARALRSELGRRVRLFVMADTAYGSCCVDEVGAAHVDAECVIHYGHACMSPTTTLPAFFVFGKATIDVDDCVQSLHHCLSTNNRPILVLLGLEYLHALQDIKAAMSPRLQCTGSGLMVTYAEVTSTIINPSEDCDRRKGFFLGGLTWSIPTGHKMEEYLLFWIGDEDSAFANMILTLNSCEIVRYDAKRSQLLKDFSHPKKILRRRYYLVEKAKDANIVGILVGTLGVAGFLDLIKQMKDLIEGTGKKSYTLIMGRPNSAKLANFPECDVFVYVSCAQTALLDSKDFLAPVITPYEAVLAFSRAKEWTGEYMLDFCGLDIPAFGSVNHTEEARFSFIRGAYIEDVQPTGNGGQRIEETLALAESTEKALSSSNQLTDSILFKGTARSGAEFFAARSFQGLSLQPENPSPPSLLIGRSGRAAGYADENQQGRYSS</sequence>
<dbReference type="NCBIfam" id="TIGR00322">
    <property type="entry name" value="diphth2_R"/>
    <property type="match status" value="1"/>
</dbReference>
<dbReference type="SFLD" id="SFLDS00032">
    <property type="entry name" value="Radical_SAM_3-amino-3-carboxyp"/>
    <property type="match status" value="1"/>
</dbReference>
<dbReference type="Gene3D" id="3.40.50.11860">
    <property type="entry name" value="Diphthamide synthesis DPH1/DPH2 domain 3"/>
    <property type="match status" value="1"/>
</dbReference>
<dbReference type="InterPro" id="IPR042265">
    <property type="entry name" value="DPH1/DPH2_3"/>
</dbReference>
<dbReference type="OrthoDB" id="449241at2759"/>
<comment type="function">
    <text evidence="7">Required for the first step of diphthamide biosynthesis, a post-translational modification of histidine which occurs in elongation factor 2. DPH1 and DPH2 transfer a 3-amino-3-carboxypropyl (ACP) group from S-adenosyl-L-methionine (SAM) to a histidine residue, the reaction is assisted by a reduction system comprising DPH3 and a NADH-dependent reductase. Facilitates the reduction of the catalytic iron-sulfur cluster found in the DPH1 subunit.</text>
</comment>
<dbReference type="Gene3D" id="3.40.50.11840">
    <property type="entry name" value="Diphthamide synthesis DPH1/DPH2 domain 1"/>
    <property type="match status" value="1"/>
</dbReference>
<dbReference type="InterPro" id="IPR010014">
    <property type="entry name" value="DHP2"/>
</dbReference>
<dbReference type="EMBL" id="KZ451974">
    <property type="protein sequence ID" value="PKA56256.1"/>
    <property type="molecule type" value="Genomic_DNA"/>
</dbReference>
<evidence type="ECO:0000256" key="7">
    <source>
        <dbReference type="RuleBase" id="RU364133"/>
    </source>
</evidence>
<evidence type="ECO:0000256" key="3">
    <source>
        <dbReference type="ARBA" id="ARBA00006179"/>
    </source>
</evidence>
<comment type="cofactor">
    <cofactor evidence="1">
        <name>[4Fe-4S] cluster</name>
        <dbReference type="ChEBI" id="CHEBI:49883"/>
    </cofactor>
</comment>
<dbReference type="STRING" id="1088818.A0A2I0ALC6"/>
<evidence type="ECO:0000256" key="4">
    <source>
        <dbReference type="ARBA" id="ARBA00022723"/>
    </source>
</evidence>
<dbReference type="InterPro" id="IPR042263">
    <property type="entry name" value="DPH1/DPH2_1"/>
</dbReference>
<dbReference type="Pfam" id="PF01866">
    <property type="entry name" value="Diphthamide_syn"/>
    <property type="match status" value="1"/>
</dbReference>
<proteinExistence type="inferred from homology"/>
<evidence type="ECO:0000256" key="2">
    <source>
        <dbReference type="ARBA" id="ARBA00005156"/>
    </source>
</evidence>
<keyword evidence="6 7" id="KW-0411">Iron-sulfur</keyword>
<dbReference type="Proteomes" id="UP000236161">
    <property type="component" value="Unassembled WGS sequence"/>
</dbReference>
<keyword evidence="10" id="KW-1185">Reference proteome</keyword>
<comment type="similarity">
    <text evidence="3 7">Belongs to the DPH1/DPH2 family. DPH2 subfamily.</text>
</comment>
<name>A0A2I0ALC6_9ASPA</name>
<gene>
    <name evidence="9" type="ORF">AXF42_Ash011186</name>
</gene>
<evidence type="ECO:0000256" key="8">
    <source>
        <dbReference type="SAM" id="MobiDB-lite"/>
    </source>
</evidence>
<keyword evidence="5 7" id="KW-0408">Iron</keyword>
<dbReference type="GO" id="GO:0046872">
    <property type="term" value="F:metal ion binding"/>
    <property type="evidence" value="ECO:0007669"/>
    <property type="project" value="UniProtKB-KW"/>
</dbReference>
<dbReference type="InterPro" id="IPR016435">
    <property type="entry name" value="DPH1/DPH2"/>
</dbReference>
<evidence type="ECO:0000313" key="10">
    <source>
        <dbReference type="Proteomes" id="UP000236161"/>
    </source>
</evidence>
<dbReference type="AlphaFoldDB" id="A0A2I0ALC6"/>
<dbReference type="SFLD" id="SFLDG01121">
    <property type="entry name" value="Diphthamide_biosynthesis"/>
    <property type="match status" value="1"/>
</dbReference>
<evidence type="ECO:0000313" key="9">
    <source>
        <dbReference type="EMBL" id="PKA56256.1"/>
    </source>
</evidence>
<feature type="region of interest" description="Disordered" evidence="8">
    <location>
        <begin position="438"/>
        <end position="472"/>
    </location>
</feature>
<evidence type="ECO:0000256" key="5">
    <source>
        <dbReference type="ARBA" id="ARBA00023004"/>
    </source>
</evidence>
<dbReference type="GO" id="GO:0017183">
    <property type="term" value="P:protein histidyl modification to diphthamide"/>
    <property type="evidence" value="ECO:0007669"/>
    <property type="project" value="UniProtKB-UniPathway"/>
</dbReference>
<dbReference type="UniPathway" id="UPA00559"/>
<dbReference type="GO" id="GO:0051536">
    <property type="term" value="F:iron-sulfur cluster binding"/>
    <property type="evidence" value="ECO:0007669"/>
    <property type="project" value="UniProtKB-KW"/>
</dbReference>
<evidence type="ECO:0000256" key="1">
    <source>
        <dbReference type="ARBA" id="ARBA00001966"/>
    </source>
</evidence>
<dbReference type="PANTHER" id="PTHR10762:SF2">
    <property type="entry name" value="2-(3-AMINO-3-CARBOXYPROPYL)HISTIDINE SYNTHASE SUBUNIT 2"/>
    <property type="match status" value="1"/>
</dbReference>
<dbReference type="PANTHER" id="PTHR10762">
    <property type="entry name" value="DIPHTHAMIDE BIOSYNTHESIS PROTEIN"/>
    <property type="match status" value="1"/>
</dbReference>
<reference evidence="9 10" key="1">
    <citation type="journal article" date="2017" name="Nature">
        <title>The Apostasia genome and the evolution of orchids.</title>
        <authorList>
            <person name="Zhang G.Q."/>
            <person name="Liu K.W."/>
            <person name="Li Z."/>
            <person name="Lohaus R."/>
            <person name="Hsiao Y.Y."/>
            <person name="Niu S.C."/>
            <person name="Wang J.Y."/>
            <person name="Lin Y.C."/>
            <person name="Xu Q."/>
            <person name="Chen L.J."/>
            <person name="Yoshida K."/>
            <person name="Fujiwara S."/>
            <person name="Wang Z.W."/>
            <person name="Zhang Y.Q."/>
            <person name="Mitsuda N."/>
            <person name="Wang M."/>
            <person name="Liu G.H."/>
            <person name="Pecoraro L."/>
            <person name="Huang H.X."/>
            <person name="Xiao X.J."/>
            <person name="Lin M."/>
            <person name="Wu X.Y."/>
            <person name="Wu W.L."/>
            <person name="Chen Y.Y."/>
            <person name="Chang S.B."/>
            <person name="Sakamoto S."/>
            <person name="Ohme-Takagi M."/>
            <person name="Yagi M."/>
            <person name="Zeng S.J."/>
            <person name="Shen C.Y."/>
            <person name="Yeh C.M."/>
            <person name="Luo Y.B."/>
            <person name="Tsai W.C."/>
            <person name="Van de Peer Y."/>
            <person name="Liu Z.J."/>
        </authorList>
    </citation>
    <scope>NUCLEOTIDE SEQUENCE [LARGE SCALE GENOMIC DNA]</scope>
    <source>
        <strain evidence="10">cv. Shenzhen</strain>
        <tissue evidence="9">Stem</tissue>
    </source>
</reference>
<dbReference type="FunFam" id="3.40.50.11860:FF:000001">
    <property type="entry name" value="2-(3-amino-3-carboxypropyl)histidine synthase subunit 2"/>
    <property type="match status" value="1"/>
</dbReference>
<dbReference type="FunFam" id="3.40.50.11840:FF:000004">
    <property type="entry name" value="2-(3-amino-3-carboxypropyl)histidine synthase subunit 2"/>
    <property type="match status" value="1"/>
</dbReference>
<organism evidence="9 10">
    <name type="scientific">Apostasia shenzhenica</name>
    <dbReference type="NCBI Taxonomy" id="1088818"/>
    <lineage>
        <taxon>Eukaryota</taxon>
        <taxon>Viridiplantae</taxon>
        <taxon>Streptophyta</taxon>
        <taxon>Embryophyta</taxon>
        <taxon>Tracheophyta</taxon>
        <taxon>Spermatophyta</taxon>
        <taxon>Magnoliopsida</taxon>
        <taxon>Liliopsida</taxon>
        <taxon>Asparagales</taxon>
        <taxon>Orchidaceae</taxon>
        <taxon>Apostasioideae</taxon>
        <taxon>Apostasia</taxon>
    </lineage>
</organism>
<dbReference type="NCBIfam" id="TIGR00272">
    <property type="entry name" value="DPH2"/>
    <property type="match status" value="1"/>
</dbReference>
<evidence type="ECO:0000256" key="6">
    <source>
        <dbReference type="ARBA" id="ARBA00023014"/>
    </source>
</evidence>
<comment type="pathway">
    <text evidence="2 7">Protein modification; peptidyl-diphthamide biosynthesis.</text>
</comment>